<dbReference type="Gene3D" id="2.60.40.790">
    <property type="match status" value="1"/>
</dbReference>
<dbReference type="EMBL" id="CP063311">
    <property type="protein sequence ID" value="QOV24665.1"/>
    <property type="molecule type" value="Genomic_DNA"/>
</dbReference>
<sequence>MWETGNAINVKLEIPGMETQDMDIQVTEDTVYIRTYATGTGDREALLAALRSNR</sequence>
<feature type="domain" description="SHSP" evidence="1">
    <location>
        <begin position="2"/>
        <end position="39"/>
    </location>
</feature>
<dbReference type="SUPFAM" id="SSF49764">
    <property type="entry name" value="HSP20-like chaperones"/>
    <property type="match status" value="1"/>
</dbReference>
<dbReference type="RefSeq" id="WP_200990161.1">
    <property type="nucleotide sequence ID" value="NZ_CP063311.1"/>
</dbReference>
<protein>
    <submittedName>
        <fullName evidence="2">Hsp20 family protein</fullName>
    </submittedName>
</protein>
<evidence type="ECO:0000313" key="2">
    <source>
        <dbReference type="EMBL" id="QOV24665.1"/>
    </source>
</evidence>
<evidence type="ECO:0000259" key="1">
    <source>
        <dbReference type="Pfam" id="PF00011"/>
    </source>
</evidence>
<dbReference type="KEGG" id="aee:IM676_10425"/>
<proteinExistence type="predicted"/>
<dbReference type="InterPro" id="IPR008978">
    <property type="entry name" value="HSP20-like_chaperone"/>
</dbReference>
<name>A0A7S6RGY2_9CYAN</name>
<dbReference type="AlphaFoldDB" id="A0A7S6RGY2"/>
<organism evidence="2 3">
    <name type="scientific">Anabaenopsis elenkinii CCIBt3563</name>
    <dbReference type="NCBI Taxonomy" id="2779889"/>
    <lineage>
        <taxon>Bacteria</taxon>
        <taxon>Bacillati</taxon>
        <taxon>Cyanobacteriota</taxon>
        <taxon>Cyanophyceae</taxon>
        <taxon>Nostocales</taxon>
        <taxon>Nodulariaceae</taxon>
        <taxon>Anabaenopsis</taxon>
    </lineage>
</organism>
<dbReference type="CDD" id="cd00298">
    <property type="entry name" value="ACD_sHsps_p23-like"/>
    <property type="match status" value="1"/>
</dbReference>
<keyword evidence="3" id="KW-1185">Reference proteome</keyword>
<accession>A0A7S6RGY2</accession>
<reference evidence="3" key="1">
    <citation type="submission" date="2020-10" db="EMBL/GenBank/DDBJ databases">
        <title>Genome-based taxonomic classification of the species Anabaenopsis elenkinii.</title>
        <authorList>
            <person name="Delbaje E."/>
            <person name="Andreote A.P.D."/>
            <person name="Pellegrinetti T.A."/>
            <person name="Cruz R.B."/>
            <person name="Branco L.H.Z."/>
            <person name="Fiore M.F."/>
        </authorList>
    </citation>
    <scope>NUCLEOTIDE SEQUENCE [LARGE SCALE GENOMIC DNA]</scope>
    <source>
        <strain evidence="3">CCIBt3563</strain>
    </source>
</reference>
<evidence type="ECO:0000313" key="3">
    <source>
        <dbReference type="Proteomes" id="UP000593846"/>
    </source>
</evidence>
<dbReference type="Proteomes" id="UP000593846">
    <property type="component" value="Chromosome"/>
</dbReference>
<dbReference type="InterPro" id="IPR002068">
    <property type="entry name" value="A-crystallin/Hsp20_dom"/>
</dbReference>
<gene>
    <name evidence="2" type="ORF">IM676_10425</name>
</gene>
<dbReference type="Pfam" id="PF00011">
    <property type="entry name" value="HSP20"/>
    <property type="match status" value="1"/>
</dbReference>